<protein>
    <submittedName>
        <fullName evidence="1">HigB toxin protein</fullName>
    </submittedName>
</protein>
<sequence length="96" mass="11232">MIKSFKDQELEDFYFHGTTARGIPKAIEGALRRKLDIVHAAEAENDLKVPPGNRFEHLSGKLNDRCSIRVNRKYRLIFKWDDGEAIDLYLDPHEYK</sequence>
<dbReference type="EMBL" id="AFIG01000002">
    <property type="protein sequence ID" value="EGL53835.1"/>
    <property type="molecule type" value="Genomic_DNA"/>
</dbReference>
<dbReference type="InterPro" id="IPR007711">
    <property type="entry name" value="HigB-1"/>
</dbReference>
<dbReference type="AlphaFoldDB" id="F5T0P5"/>
<comment type="caution">
    <text evidence="1">The sequence shown here is derived from an EMBL/GenBank/DDBJ whole genome shotgun (WGS) entry which is preliminary data.</text>
</comment>
<dbReference type="Proteomes" id="UP000003544">
    <property type="component" value="Unassembled WGS sequence"/>
</dbReference>
<dbReference type="eggNOG" id="COG3549">
    <property type="taxonomic scope" value="Bacteria"/>
</dbReference>
<dbReference type="RefSeq" id="WP_007146083.1">
    <property type="nucleotide sequence ID" value="NZ_AFIG01000002.1"/>
</dbReference>
<organism evidence="1 2">
    <name type="scientific">Methylophaga aminisulfidivorans MP</name>
    <dbReference type="NCBI Taxonomy" id="1026882"/>
    <lineage>
        <taxon>Bacteria</taxon>
        <taxon>Pseudomonadati</taxon>
        <taxon>Pseudomonadota</taxon>
        <taxon>Gammaproteobacteria</taxon>
        <taxon>Thiotrichales</taxon>
        <taxon>Piscirickettsiaceae</taxon>
        <taxon>Methylophaga</taxon>
    </lineage>
</organism>
<dbReference type="Pfam" id="PF05015">
    <property type="entry name" value="HigB-like_toxin"/>
    <property type="match status" value="1"/>
</dbReference>
<name>F5T0P5_9GAMM</name>
<gene>
    <name evidence="1" type="ORF">MAMP_00050</name>
</gene>
<dbReference type="PANTHER" id="PTHR40266:SF2">
    <property type="entry name" value="TOXIN HIGB-1"/>
    <property type="match status" value="1"/>
</dbReference>
<dbReference type="Gene3D" id="3.30.2310.20">
    <property type="entry name" value="RelE-like"/>
    <property type="match status" value="1"/>
</dbReference>
<evidence type="ECO:0000313" key="2">
    <source>
        <dbReference type="Proteomes" id="UP000003544"/>
    </source>
</evidence>
<dbReference type="OrthoDB" id="9801102at2"/>
<dbReference type="PANTHER" id="PTHR40266">
    <property type="entry name" value="TOXIN HIGB-1"/>
    <property type="match status" value="1"/>
</dbReference>
<dbReference type="SUPFAM" id="SSF143011">
    <property type="entry name" value="RelE-like"/>
    <property type="match status" value="1"/>
</dbReference>
<accession>F5T0P5</accession>
<dbReference type="InterPro" id="IPR035093">
    <property type="entry name" value="RelE/ParE_toxin_dom_sf"/>
</dbReference>
<proteinExistence type="predicted"/>
<keyword evidence="2" id="KW-1185">Reference proteome</keyword>
<dbReference type="STRING" id="1026882.MAMP_00050"/>
<reference evidence="1 2" key="1">
    <citation type="journal article" date="2011" name="J. Bacteriol.">
        <title>Draft genome sequence of Methylophaga aminisulfidivorans MP T.</title>
        <authorList>
            <person name="Han G.H."/>
            <person name="Kim W."/>
            <person name="Chun J."/>
            <person name="Kim S.W."/>
        </authorList>
    </citation>
    <scope>NUCLEOTIDE SEQUENCE [LARGE SCALE GENOMIC DNA]</scope>
    <source>
        <strain evidence="2">MP(T)</strain>
    </source>
</reference>
<evidence type="ECO:0000313" key="1">
    <source>
        <dbReference type="EMBL" id="EGL53835.1"/>
    </source>
</evidence>